<feature type="domain" description="SAM" evidence="1">
    <location>
        <begin position="107"/>
        <end position="170"/>
    </location>
</feature>
<keyword evidence="3" id="KW-1185">Reference proteome</keyword>
<reference evidence="2" key="1">
    <citation type="submission" date="2021-01" db="EMBL/GenBank/DDBJ databases">
        <authorList>
            <consortium name="Genoscope - CEA"/>
            <person name="William W."/>
        </authorList>
    </citation>
    <scope>NUCLEOTIDE SEQUENCE</scope>
</reference>
<protein>
    <recommendedName>
        <fullName evidence="1">SAM domain-containing protein</fullName>
    </recommendedName>
</protein>
<accession>A0A8S1PNJ3</accession>
<evidence type="ECO:0000259" key="1">
    <source>
        <dbReference type="SMART" id="SM00454"/>
    </source>
</evidence>
<proteinExistence type="predicted"/>
<dbReference type="InterPro" id="IPR001660">
    <property type="entry name" value="SAM"/>
</dbReference>
<organism evidence="2 3">
    <name type="scientific">Paramecium sonneborni</name>
    <dbReference type="NCBI Taxonomy" id="65129"/>
    <lineage>
        <taxon>Eukaryota</taxon>
        <taxon>Sar</taxon>
        <taxon>Alveolata</taxon>
        <taxon>Ciliophora</taxon>
        <taxon>Intramacronucleata</taxon>
        <taxon>Oligohymenophorea</taxon>
        <taxon>Peniculida</taxon>
        <taxon>Parameciidae</taxon>
        <taxon>Paramecium</taxon>
    </lineage>
</organism>
<dbReference type="CDD" id="cd09487">
    <property type="entry name" value="SAM_superfamily"/>
    <property type="match status" value="1"/>
</dbReference>
<dbReference type="SMART" id="SM00454">
    <property type="entry name" value="SAM"/>
    <property type="match status" value="1"/>
</dbReference>
<dbReference type="AlphaFoldDB" id="A0A8S1PNJ3"/>
<comment type="caution">
    <text evidence="2">The sequence shown here is derived from an EMBL/GenBank/DDBJ whole genome shotgun (WGS) entry which is preliminary data.</text>
</comment>
<evidence type="ECO:0000313" key="2">
    <source>
        <dbReference type="EMBL" id="CAD8104592.1"/>
    </source>
</evidence>
<gene>
    <name evidence="2" type="ORF">PSON_ATCC_30995.1.T0820195</name>
</gene>
<dbReference type="Proteomes" id="UP000692954">
    <property type="component" value="Unassembled WGS sequence"/>
</dbReference>
<dbReference type="OrthoDB" id="296201at2759"/>
<dbReference type="Pfam" id="PF00536">
    <property type="entry name" value="SAM_1"/>
    <property type="match status" value="1"/>
</dbReference>
<dbReference type="EMBL" id="CAJJDN010000082">
    <property type="protein sequence ID" value="CAD8104592.1"/>
    <property type="molecule type" value="Genomic_DNA"/>
</dbReference>
<name>A0A8S1PNJ3_9CILI</name>
<sequence length="306" mass="35495">MQLRSISNKKKPSQLTQNTQLLEKETKHMEEQLQQLKIIMQQEKFKRESEKPIGQNGTRWKAAKIDKGLRNYTQNLLQKKNSFEKKTIPTTIRPTSAKLQPLEKSIKTPAIDKDIEIFITQIGLLQYKEKFQNYTIQSLKNITVQQLREMGILPGHQIKIMRALKEIPENLQQMQEDSFCQSRVSVSVSGVQCNQAKLACWLCYKIFDDTEINCNGRNFCSQQCLIQFNQEYMIKCSKCNKKFYKNDGCVVYDNYYCSQSCSIDANDSVKGCSTNTIESVIEEDQLQQPNYAEQFNEFLTSSLLNN</sequence>
<evidence type="ECO:0000313" key="3">
    <source>
        <dbReference type="Proteomes" id="UP000692954"/>
    </source>
</evidence>